<keyword evidence="10" id="KW-1185">Reference proteome</keyword>
<accession>A0A4R2GXQ5</accession>
<dbReference type="InterPro" id="IPR001734">
    <property type="entry name" value="Na/solute_symporter"/>
</dbReference>
<evidence type="ECO:0000256" key="2">
    <source>
        <dbReference type="ARBA" id="ARBA00006434"/>
    </source>
</evidence>
<proteinExistence type="inferred from homology"/>
<sequence>MNAGSEVGFGISAASMTATWIWAASLYAAATSGYTFGVSAPLHYGLWGALMILFIYPFGKRIRSLAPDAHSLAEILHARHGSSSQRILAGSNIIGGILSLVSNYLAGSVLIAMLTPLNFSTGILVIAAGVLLYTLWPGLRASILIDFIQVCAMLLAVIILAPTIFHLAGGPDIFREARTI</sequence>
<feature type="transmembrane region" description="Helical" evidence="8">
    <location>
        <begin position="7"/>
        <end position="30"/>
    </location>
</feature>
<reference evidence="9 10" key="1">
    <citation type="submission" date="2019-03" db="EMBL/GenBank/DDBJ databases">
        <title>Genomic Encyclopedia of Type Strains, Phase IV (KMG-IV): sequencing the most valuable type-strain genomes for metagenomic binning, comparative biology and taxonomic classification.</title>
        <authorList>
            <person name="Goeker M."/>
        </authorList>
    </citation>
    <scope>NUCLEOTIDE SEQUENCE [LARGE SCALE GENOMIC DNA]</scope>
    <source>
        <strain evidence="9 10">DSM 22958</strain>
    </source>
</reference>
<comment type="caution">
    <text evidence="9">The sequence shown here is derived from an EMBL/GenBank/DDBJ whole genome shotgun (WGS) entry which is preliminary data.</text>
</comment>
<dbReference type="Gene3D" id="1.20.1730.10">
    <property type="entry name" value="Sodium/glucose cotransporter"/>
    <property type="match status" value="1"/>
</dbReference>
<keyword evidence="3" id="KW-0813">Transport</keyword>
<feature type="transmembrane region" description="Helical" evidence="8">
    <location>
        <begin position="87"/>
        <end position="111"/>
    </location>
</feature>
<dbReference type="EMBL" id="SLWL01000001">
    <property type="protein sequence ID" value="TCO15755.1"/>
    <property type="molecule type" value="Genomic_DNA"/>
</dbReference>
<protein>
    <submittedName>
        <fullName evidence="9">Sodium:solute symporter family protein</fullName>
    </submittedName>
</protein>
<dbReference type="InterPro" id="IPR031155">
    <property type="entry name" value="DUR"/>
</dbReference>
<evidence type="ECO:0000313" key="10">
    <source>
        <dbReference type="Proteomes" id="UP000294881"/>
    </source>
</evidence>
<evidence type="ECO:0000313" key="9">
    <source>
        <dbReference type="EMBL" id="TCO15755.1"/>
    </source>
</evidence>
<evidence type="ECO:0000256" key="6">
    <source>
        <dbReference type="ARBA" id="ARBA00023136"/>
    </source>
</evidence>
<evidence type="ECO:0000256" key="4">
    <source>
        <dbReference type="ARBA" id="ARBA00022692"/>
    </source>
</evidence>
<keyword evidence="4 8" id="KW-0812">Transmembrane</keyword>
<keyword evidence="6 8" id="KW-0472">Membrane</keyword>
<dbReference type="PROSITE" id="PS50283">
    <property type="entry name" value="NA_SOLUT_SYMP_3"/>
    <property type="match status" value="1"/>
</dbReference>
<keyword evidence="5 8" id="KW-1133">Transmembrane helix</keyword>
<gene>
    <name evidence="9" type="ORF">EV666_1012</name>
</gene>
<evidence type="ECO:0000256" key="8">
    <source>
        <dbReference type="SAM" id="Phobius"/>
    </source>
</evidence>
<evidence type="ECO:0000256" key="5">
    <source>
        <dbReference type="ARBA" id="ARBA00022989"/>
    </source>
</evidence>
<dbReference type="AlphaFoldDB" id="A0A4R2GXQ5"/>
<name>A0A4R2GXQ5_9HYPH</name>
<dbReference type="PANTHER" id="PTHR46154">
    <property type="match status" value="1"/>
</dbReference>
<feature type="transmembrane region" description="Helical" evidence="8">
    <location>
        <begin position="143"/>
        <end position="165"/>
    </location>
</feature>
<comment type="similarity">
    <text evidence="2 7">Belongs to the sodium:solute symporter (SSF) (TC 2.A.21) family.</text>
</comment>
<dbReference type="Proteomes" id="UP000294881">
    <property type="component" value="Unassembled WGS sequence"/>
</dbReference>
<organism evidence="9 10">
    <name type="scientific">Camelimonas lactis</name>
    <dbReference type="NCBI Taxonomy" id="659006"/>
    <lineage>
        <taxon>Bacteria</taxon>
        <taxon>Pseudomonadati</taxon>
        <taxon>Pseudomonadota</taxon>
        <taxon>Alphaproteobacteria</taxon>
        <taxon>Hyphomicrobiales</taxon>
        <taxon>Chelatococcaceae</taxon>
        <taxon>Camelimonas</taxon>
    </lineage>
</organism>
<evidence type="ECO:0000256" key="3">
    <source>
        <dbReference type="ARBA" id="ARBA00022448"/>
    </source>
</evidence>
<feature type="transmembrane region" description="Helical" evidence="8">
    <location>
        <begin position="117"/>
        <end position="136"/>
    </location>
</feature>
<evidence type="ECO:0000256" key="1">
    <source>
        <dbReference type="ARBA" id="ARBA00004141"/>
    </source>
</evidence>
<evidence type="ECO:0000256" key="7">
    <source>
        <dbReference type="RuleBase" id="RU362091"/>
    </source>
</evidence>
<dbReference type="GO" id="GO:0005886">
    <property type="term" value="C:plasma membrane"/>
    <property type="evidence" value="ECO:0007669"/>
    <property type="project" value="TreeGrafter"/>
</dbReference>
<dbReference type="PANTHER" id="PTHR46154:SF4">
    <property type="entry name" value="UREA ACTIVE TRANSPORTER"/>
    <property type="match status" value="1"/>
</dbReference>
<dbReference type="InterPro" id="IPR038377">
    <property type="entry name" value="Na/Glc_symporter_sf"/>
</dbReference>
<dbReference type="Pfam" id="PF00474">
    <property type="entry name" value="SSF"/>
    <property type="match status" value="1"/>
</dbReference>
<dbReference type="GO" id="GO:0015204">
    <property type="term" value="F:urea transmembrane transporter activity"/>
    <property type="evidence" value="ECO:0007669"/>
    <property type="project" value="InterPro"/>
</dbReference>
<comment type="subcellular location">
    <subcellularLocation>
        <location evidence="1">Membrane</location>
        <topology evidence="1">Multi-pass membrane protein</topology>
    </subcellularLocation>
</comment>
<feature type="transmembrane region" description="Helical" evidence="8">
    <location>
        <begin position="42"/>
        <end position="59"/>
    </location>
</feature>